<evidence type="ECO:0000256" key="2">
    <source>
        <dbReference type="SAM" id="Phobius"/>
    </source>
</evidence>
<dbReference type="GO" id="GO:0016780">
    <property type="term" value="F:phosphotransferase activity, for other substituted phosphate groups"/>
    <property type="evidence" value="ECO:0007669"/>
    <property type="project" value="TreeGrafter"/>
</dbReference>
<sequence length="224" mass="26168">MVINNAVTFNALLLEGEDEKMFYPNNYWFRSTKRAFDIVFSLAVIIFILSWLMPILALLITIESKGPFIFSQKRSSRNNKTFHCYKFRSMYINADCDTLQTAKGDPRITRIGAFLRRYNLDELPQFFNVLMGNMSVIGPRPHMLSQTKEYAKLIDTFMVRHFVKPGITGWAQVNGLRGQTKTVSEMQARVEADLWYLKNWSFSLDMRITMRTILQMITGDKDFR</sequence>
<reference evidence="4 5" key="1">
    <citation type="submission" date="2016-07" db="EMBL/GenBank/DDBJ databases">
        <title>Genomic analysis of zinc-resistant bacterium Mucilaginibacter pedocola TBZ30.</title>
        <authorList>
            <person name="Huang J."/>
            <person name="Tang J."/>
        </authorList>
    </citation>
    <scope>NUCLEOTIDE SEQUENCE [LARGE SCALE GENOMIC DNA]</scope>
    <source>
        <strain evidence="4 5">TBZ30</strain>
    </source>
</reference>
<name>A0A1S9P9W7_9SPHI</name>
<dbReference type="Pfam" id="PF02397">
    <property type="entry name" value="Bac_transf"/>
    <property type="match status" value="1"/>
</dbReference>
<dbReference type="AlphaFoldDB" id="A0A1S9P9W7"/>
<keyword evidence="5" id="KW-1185">Reference proteome</keyword>
<feature type="transmembrane region" description="Helical" evidence="2">
    <location>
        <begin position="38"/>
        <end position="62"/>
    </location>
</feature>
<keyword evidence="2" id="KW-1133">Transmembrane helix</keyword>
<feature type="domain" description="Bacterial sugar transferase" evidence="3">
    <location>
        <begin position="33"/>
        <end position="217"/>
    </location>
</feature>
<comment type="similarity">
    <text evidence="1">Belongs to the bacterial sugar transferase family.</text>
</comment>
<proteinExistence type="inferred from homology"/>
<accession>A0A1S9P9W7</accession>
<dbReference type="STRING" id="1792845.BC343_13295"/>
<evidence type="ECO:0000259" key="3">
    <source>
        <dbReference type="Pfam" id="PF02397"/>
    </source>
</evidence>
<comment type="caution">
    <text evidence="4">The sequence shown here is derived from an EMBL/GenBank/DDBJ whole genome shotgun (WGS) entry which is preliminary data.</text>
</comment>
<dbReference type="Proteomes" id="UP000189739">
    <property type="component" value="Unassembled WGS sequence"/>
</dbReference>
<dbReference type="PANTHER" id="PTHR30576">
    <property type="entry name" value="COLANIC BIOSYNTHESIS UDP-GLUCOSE LIPID CARRIER TRANSFERASE"/>
    <property type="match status" value="1"/>
</dbReference>
<evidence type="ECO:0000313" key="4">
    <source>
        <dbReference type="EMBL" id="OOQ57760.1"/>
    </source>
</evidence>
<dbReference type="PANTHER" id="PTHR30576:SF0">
    <property type="entry name" value="UNDECAPRENYL-PHOSPHATE N-ACETYLGALACTOSAMINYL 1-PHOSPHATE TRANSFERASE-RELATED"/>
    <property type="match status" value="1"/>
</dbReference>
<keyword evidence="2" id="KW-0472">Membrane</keyword>
<protein>
    <recommendedName>
        <fullName evidence="3">Bacterial sugar transferase domain-containing protein</fullName>
    </recommendedName>
</protein>
<dbReference type="InterPro" id="IPR003362">
    <property type="entry name" value="Bact_transf"/>
</dbReference>
<dbReference type="EMBL" id="MBTF01000035">
    <property type="protein sequence ID" value="OOQ57760.1"/>
    <property type="molecule type" value="Genomic_DNA"/>
</dbReference>
<evidence type="ECO:0000256" key="1">
    <source>
        <dbReference type="ARBA" id="ARBA00006464"/>
    </source>
</evidence>
<gene>
    <name evidence="4" type="ORF">BC343_13295</name>
</gene>
<keyword evidence="2" id="KW-0812">Transmembrane</keyword>
<organism evidence="4 5">
    <name type="scientific">Mucilaginibacter pedocola</name>
    <dbReference type="NCBI Taxonomy" id="1792845"/>
    <lineage>
        <taxon>Bacteria</taxon>
        <taxon>Pseudomonadati</taxon>
        <taxon>Bacteroidota</taxon>
        <taxon>Sphingobacteriia</taxon>
        <taxon>Sphingobacteriales</taxon>
        <taxon>Sphingobacteriaceae</taxon>
        <taxon>Mucilaginibacter</taxon>
    </lineage>
</organism>
<evidence type="ECO:0000313" key="5">
    <source>
        <dbReference type="Proteomes" id="UP000189739"/>
    </source>
</evidence>